<keyword evidence="3" id="KW-0812">Transmembrane</keyword>
<feature type="compositionally biased region" description="Basic and acidic residues" evidence="2">
    <location>
        <begin position="987"/>
        <end position="1000"/>
    </location>
</feature>
<feature type="coiled-coil region" evidence="1">
    <location>
        <begin position="706"/>
        <end position="733"/>
    </location>
</feature>
<feature type="chain" id="PRO_5035293760" description="TPM domain-containing protein" evidence="4">
    <location>
        <begin position="29"/>
        <end position="1033"/>
    </location>
</feature>
<comment type="caution">
    <text evidence="5">The sequence shown here is derived from an EMBL/GenBank/DDBJ whole genome shotgun (WGS) entry which is preliminary data.</text>
</comment>
<evidence type="ECO:0008006" key="7">
    <source>
        <dbReference type="Google" id="ProtNLM"/>
    </source>
</evidence>
<evidence type="ECO:0000313" key="6">
    <source>
        <dbReference type="Proteomes" id="UP000664277"/>
    </source>
</evidence>
<protein>
    <recommendedName>
        <fullName evidence="7">TPM domain-containing protein</fullName>
    </recommendedName>
</protein>
<keyword evidence="4" id="KW-0732">Signal</keyword>
<dbReference type="Proteomes" id="UP000664277">
    <property type="component" value="Unassembled WGS sequence"/>
</dbReference>
<evidence type="ECO:0000256" key="2">
    <source>
        <dbReference type="SAM" id="MobiDB-lite"/>
    </source>
</evidence>
<name>A0A8J7PMC0_9BACT</name>
<reference evidence="5" key="1">
    <citation type="submission" date="2021-02" db="EMBL/GenBank/DDBJ databases">
        <title>Genome-Resolved Metagenomics of a Microbial Community Performing Photosynthetic Biological Nutrient Removal.</title>
        <authorList>
            <person name="Mcdaniel E.A."/>
        </authorList>
    </citation>
    <scope>NUCLEOTIDE SEQUENCE</scope>
    <source>
        <strain evidence="5">UWPOB_OBS1</strain>
    </source>
</reference>
<feature type="signal peptide" evidence="4">
    <location>
        <begin position="1"/>
        <end position="28"/>
    </location>
</feature>
<evidence type="ECO:0000256" key="4">
    <source>
        <dbReference type="SAM" id="SignalP"/>
    </source>
</evidence>
<keyword evidence="1" id="KW-0175">Coiled coil</keyword>
<gene>
    <name evidence="5" type="ORF">J0M35_13210</name>
</gene>
<evidence type="ECO:0000256" key="3">
    <source>
        <dbReference type="SAM" id="Phobius"/>
    </source>
</evidence>
<evidence type="ECO:0000256" key="1">
    <source>
        <dbReference type="SAM" id="Coils"/>
    </source>
</evidence>
<keyword evidence="3" id="KW-0472">Membrane</keyword>
<dbReference type="EMBL" id="JAFLCK010000018">
    <property type="protein sequence ID" value="MBN8661320.1"/>
    <property type="molecule type" value="Genomic_DNA"/>
</dbReference>
<feature type="coiled-coil region" evidence="1">
    <location>
        <begin position="197"/>
        <end position="239"/>
    </location>
</feature>
<keyword evidence="3" id="KW-1133">Transmembrane helix</keyword>
<accession>A0A8J7PMC0</accession>
<feature type="compositionally biased region" description="Gly residues" evidence="2">
    <location>
        <begin position="1006"/>
        <end position="1033"/>
    </location>
</feature>
<feature type="transmembrane region" description="Helical" evidence="3">
    <location>
        <begin position="241"/>
        <end position="264"/>
    </location>
</feature>
<evidence type="ECO:0000313" key="5">
    <source>
        <dbReference type="EMBL" id="MBN8661320.1"/>
    </source>
</evidence>
<feature type="region of interest" description="Disordered" evidence="2">
    <location>
        <begin position="987"/>
        <end position="1033"/>
    </location>
</feature>
<proteinExistence type="predicted"/>
<sequence>MIKRLQRTILLPLLMLVMLVGFAPASFAASTYMPKFQPGQNVYLDPLLDGASPGVNLDGLEQKLDDAGRKHNIDFYFVMALKGSEAKTNQPFSQDRLDELYGKWSGAKGFNVSRSVIIYVVRLDTDWTKSSYAVNVSPGLAQEGLTGNSVFSILDKYGKNPNGGNPNALLPRAPRDFGATIAAESNALVDAFAARKVREAELAKQEAERQRLAEIQRQKDEEAARLRRIEEEKAAAERNAAIASFVKVFGGPILIIVILLFMFVRFRSAQTKARAIIKERKSKLEPAFNNYLQLEADYLSFLQSLSGNFVGRSRQSIDQAKTAYGTLSARVRKVVETVEGAEKEIEAANMFSVGRIHAAVAKVTTAKLTVTGDDVPLAQRDLFSGVVSESTMTLEEIFAEMQALFDTAKSNCADFMQAFKGAEQNKKDIEALVGKVEALKTELVKRSLVFDPFQPRYADVSRGRDEFMALMVSDPLTAYTKSETVERAVEAIEADMRRAIELKDSLVETERKIITAQGKIDQARGKDADYTYVDGIDTAGRPSKNLLNEKGGNPDVPLGASRDKLNTCLQLLLEGKLSEALKAKQGAEASADEAVRLIDTVLTARAFVQKEVVSVIERLRKLRDELPASDNALAALRGEFLEKNFEGEPAKVTFAHRVADTTDGELAKVKQAFAEQRYLAARAELEESGSELDMARNGLVEVASRLAKLQELRAHARDTVKAAEQRANALSRKIRENSFTTSQATDEAFSAILPRVSEQRSDVGRDVTDWVAAAAQSDRLTADLKGLDTAIDTQRQAYDNAKRRAGEVVSKVNSAASTFKRQYVRDAAERSYAQVVERAGQLDGALKVQKSDWNALAGKVENIEASLREAVRQADADQAAGERARADIESAGSTVRSIDNKSYYKSASHRGRSNSFGSGVSANVSSARSSLSRAEAEFRNGNYENASREAARAAEAARDADRIAIAAVAAAISSWESSVNSEIRRAEEAAEAAERSRRSSESSSSYGGGFSGGGGSVGSDFSGGGGSKGGGDF</sequence>
<organism evidence="5 6">
    <name type="scientific">Candidatus Obscuribacter phosphatis</name>
    <dbReference type="NCBI Taxonomy" id="1906157"/>
    <lineage>
        <taxon>Bacteria</taxon>
        <taxon>Bacillati</taxon>
        <taxon>Candidatus Melainabacteria</taxon>
        <taxon>Candidatus Obscuribacterales</taxon>
        <taxon>Candidatus Obscuribacteraceae</taxon>
        <taxon>Candidatus Obscuribacter</taxon>
    </lineage>
</organism>
<dbReference type="AlphaFoldDB" id="A0A8J7PMC0"/>